<evidence type="ECO:0000313" key="2">
    <source>
        <dbReference type="Proteomes" id="UP000537131"/>
    </source>
</evidence>
<comment type="caution">
    <text evidence="1">The sequence shown here is derived from an EMBL/GenBank/DDBJ whole genome shotgun (WGS) entry which is preliminary data.</text>
</comment>
<proteinExistence type="predicted"/>
<accession>A0A7Y0HLU9</accession>
<organism evidence="1 2">
    <name type="scientific">Clostridium muellerianum</name>
    <dbReference type="NCBI Taxonomy" id="2716538"/>
    <lineage>
        <taxon>Bacteria</taxon>
        <taxon>Bacillati</taxon>
        <taxon>Bacillota</taxon>
        <taxon>Clostridia</taxon>
        <taxon>Eubacteriales</taxon>
        <taxon>Clostridiaceae</taxon>
        <taxon>Clostridium</taxon>
    </lineage>
</organism>
<reference evidence="1 2" key="1">
    <citation type="submission" date="2020-04" db="EMBL/GenBank/DDBJ databases">
        <authorList>
            <person name="Doyle D.A."/>
        </authorList>
    </citation>
    <scope>NUCLEOTIDE SEQUENCE [LARGE SCALE GENOMIC DNA]</scope>
    <source>
        <strain evidence="1 2">P21</strain>
    </source>
</reference>
<keyword evidence="2" id="KW-1185">Reference proteome</keyword>
<dbReference type="RefSeq" id="WP_169296943.1">
    <property type="nucleotide sequence ID" value="NZ_JABBNI010000012.1"/>
</dbReference>
<sequence>MSEILVNVNRGPLIESIHRGDIAVVNSKGQLLHSIGDAYKVAYMRSASKPIQTLNVILSGAADKFKFTDEEISIMCASHYGEEFHRKVVEGILKKIGLTIDDLLCGTTLSLSDKYKKELIWNHVKLNATNTDCSGKHAGMLSVCVHKGYDINNYNSKEHVVQKEIKKIVAQMCNIDEEKIFIGIDGCTVPVYGIPLYNMALGFAKLANPDNLSEDYKNASDRVFKAINNAPEMIAGTDGFCTELIKNTHGKLIGKFGAEAVYCIGIKGMDLGIALKIEDGNSSRALYPAVIQCLEDLNVLDENEKKALSKFKIIKNLNNIGESVGEIKPVFHLI</sequence>
<dbReference type="EMBL" id="JABBNI010000012">
    <property type="protein sequence ID" value="NMM62339.1"/>
    <property type="molecule type" value="Genomic_DNA"/>
</dbReference>
<gene>
    <name evidence="1" type="ORF">HBE96_06480</name>
</gene>
<name>A0A7Y0HLU9_9CLOT</name>
<protein>
    <submittedName>
        <fullName evidence="1">Asparaginase</fullName>
    </submittedName>
</protein>
<dbReference type="PANTHER" id="PTHR42110">
    <property type="entry name" value="L-ASPARAGINASE, PUTATIVE (AFU_ORTHOLOGUE AFUA_3G11890)-RELATED"/>
    <property type="match status" value="1"/>
</dbReference>
<dbReference type="PANTHER" id="PTHR42110:SF1">
    <property type="entry name" value="L-ASPARAGINASE, PUTATIVE (AFU_ORTHOLOGUE AFUA_3G11890)-RELATED"/>
    <property type="match status" value="1"/>
</dbReference>
<evidence type="ECO:0000313" key="1">
    <source>
        <dbReference type="EMBL" id="NMM62339.1"/>
    </source>
</evidence>
<dbReference type="AlphaFoldDB" id="A0A7Y0HLU9"/>
<dbReference type="Pfam" id="PF06089">
    <property type="entry name" value="Asparaginase_II"/>
    <property type="match status" value="1"/>
</dbReference>
<reference evidence="1 2" key="2">
    <citation type="submission" date="2020-06" db="EMBL/GenBank/DDBJ databases">
        <title>Complete Genome Sequence of Clostridium muelleri sp. nov. P21T, an Acid-Alcohol Producing Acetogen Isolated from Old Hay.</title>
        <authorList>
            <person name="Duncan K.E."/>
            <person name="Tanner R.S."/>
        </authorList>
    </citation>
    <scope>NUCLEOTIDE SEQUENCE [LARGE SCALE GENOMIC DNA]</scope>
    <source>
        <strain evidence="1 2">P21</strain>
    </source>
</reference>
<dbReference type="InterPro" id="IPR010349">
    <property type="entry name" value="Asparaginase_II"/>
</dbReference>
<dbReference type="Proteomes" id="UP000537131">
    <property type="component" value="Unassembled WGS sequence"/>
</dbReference>